<reference evidence="2" key="1">
    <citation type="submission" date="2023-03" db="EMBL/GenBank/DDBJ databases">
        <title>Bacterial isolates from washroom surfaces on a university campus.</title>
        <authorList>
            <person name="Holman D.B."/>
            <person name="Gzyl K.E."/>
            <person name="Taheri A.E."/>
        </authorList>
    </citation>
    <scope>NUCLEOTIDE SEQUENCE</scope>
    <source>
        <strain evidence="2">RD03</strain>
    </source>
</reference>
<proteinExistence type="predicted"/>
<dbReference type="Gene3D" id="3.40.710.10">
    <property type="entry name" value="DD-peptidase/beta-lactamase superfamily"/>
    <property type="match status" value="1"/>
</dbReference>
<dbReference type="PANTHER" id="PTHR35333:SF3">
    <property type="entry name" value="BETA-LACTAMASE-TYPE TRANSPEPTIDASE FOLD CONTAINING PROTEIN"/>
    <property type="match status" value="1"/>
</dbReference>
<feature type="domain" description="Beta-lactamase class A catalytic" evidence="1">
    <location>
        <begin position="28"/>
        <end position="234"/>
    </location>
</feature>
<dbReference type="EMBL" id="JAROYP010000006">
    <property type="protein sequence ID" value="MDH5161611.1"/>
    <property type="molecule type" value="Genomic_DNA"/>
</dbReference>
<dbReference type="InterPro" id="IPR012338">
    <property type="entry name" value="Beta-lactam/transpept-like"/>
</dbReference>
<name>A0AAW6SXZ1_9BACI</name>
<dbReference type="InterPro" id="IPR000871">
    <property type="entry name" value="Beta-lactam_class-A"/>
</dbReference>
<dbReference type="GO" id="GO:0008800">
    <property type="term" value="F:beta-lactamase activity"/>
    <property type="evidence" value="ECO:0007669"/>
    <property type="project" value="InterPro"/>
</dbReference>
<dbReference type="AlphaFoldDB" id="A0AAW6SXZ1"/>
<evidence type="ECO:0000259" key="1">
    <source>
        <dbReference type="Pfam" id="PF13354"/>
    </source>
</evidence>
<accession>A0AAW6SXZ1</accession>
<organism evidence="2 3">
    <name type="scientific">Heyndrickxia oleronia</name>
    <dbReference type="NCBI Taxonomy" id="38875"/>
    <lineage>
        <taxon>Bacteria</taxon>
        <taxon>Bacillati</taxon>
        <taxon>Bacillota</taxon>
        <taxon>Bacilli</taxon>
        <taxon>Bacillales</taxon>
        <taxon>Bacillaceae</taxon>
        <taxon>Heyndrickxia</taxon>
    </lineage>
</organism>
<dbReference type="PANTHER" id="PTHR35333">
    <property type="entry name" value="BETA-LACTAMASE"/>
    <property type="match status" value="1"/>
</dbReference>
<dbReference type="SUPFAM" id="SSF56601">
    <property type="entry name" value="beta-lactamase/transpeptidase-like"/>
    <property type="match status" value="1"/>
</dbReference>
<dbReference type="Proteomes" id="UP001159179">
    <property type="component" value="Unassembled WGS sequence"/>
</dbReference>
<dbReference type="Pfam" id="PF13354">
    <property type="entry name" value="Beta-lactamase2"/>
    <property type="match status" value="1"/>
</dbReference>
<gene>
    <name evidence="2" type="ORF">P5X88_11725</name>
</gene>
<evidence type="ECO:0000313" key="3">
    <source>
        <dbReference type="Proteomes" id="UP001159179"/>
    </source>
</evidence>
<keyword evidence="2" id="KW-0378">Hydrolase</keyword>
<comment type="caution">
    <text evidence="2">The sequence shown here is derived from an EMBL/GenBank/DDBJ whole genome shotgun (WGS) entry which is preliminary data.</text>
</comment>
<evidence type="ECO:0000313" key="2">
    <source>
        <dbReference type="EMBL" id="MDH5161611.1"/>
    </source>
</evidence>
<dbReference type="RefSeq" id="WP_280616768.1">
    <property type="nucleotide sequence ID" value="NZ_JAROYP010000006.1"/>
</dbReference>
<dbReference type="InterPro" id="IPR045155">
    <property type="entry name" value="Beta-lactam_cat"/>
</dbReference>
<dbReference type="GO" id="GO:0030655">
    <property type="term" value="P:beta-lactam antibiotic catabolic process"/>
    <property type="evidence" value="ECO:0007669"/>
    <property type="project" value="InterPro"/>
</dbReference>
<sequence>MNSSECFIQSVEEIITSTQARISIAVEIDEQRIIEKDSDREYLSASLIKIPIMMEAYRQSELGTICLTDLIEIKDFQKVGGSGVLHSLTGGTQLSIKDLITLMIIVSDNTATNIMIELLGKDNINQFCRDIGAHHTKVERKLMDEQAKAKGYENITTASDMICLLKELDQNEFLSKNSTLDILKCLSAQQFRHKLPGLMDQDLMKIANKTGEMEGIEHDVAIIHYGGKKAYIAVLIDQLEQNFLGQVSIAKIGESVYEYLLKQK</sequence>
<protein>
    <submittedName>
        <fullName evidence="2">Class A beta-lactamase-related serine hydrolase</fullName>
    </submittedName>
</protein>
<dbReference type="GO" id="GO:0046677">
    <property type="term" value="P:response to antibiotic"/>
    <property type="evidence" value="ECO:0007669"/>
    <property type="project" value="InterPro"/>
</dbReference>